<dbReference type="Proteomes" id="UP000001876">
    <property type="component" value="Unassembled WGS sequence"/>
</dbReference>
<protein>
    <submittedName>
        <fullName evidence="3">Predicted protein</fullName>
    </submittedName>
</protein>
<dbReference type="STRING" id="564608.C1N8Y0"/>
<sequence length="210" mass="22007">MDNYPQFSSPDGATHSVAYAVVETTDAEASLARADEIIPEMRAFKLANATVDACLLAVVDIVNLTSTLLVCGRIEARRSITLASLSVAAYGGALTHDGTRLALPGLVSRKKDFVPALTKAVTAGWNPPADVVREHSAERPSAEDDDGGEERSTTKTPAQEGEVTKSAMKRARSMVDIARGDVVVDYSDEPSGKLVRRPTPEPASGGGAGA</sequence>
<dbReference type="AlphaFoldDB" id="C1N8Y0"/>
<dbReference type="EMBL" id="GG663751">
    <property type="protein sequence ID" value="EEH51263.1"/>
    <property type="molecule type" value="Genomic_DNA"/>
</dbReference>
<evidence type="ECO:0000313" key="4">
    <source>
        <dbReference type="Proteomes" id="UP000001876"/>
    </source>
</evidence>
<dbReference type="InterPro" id="IPR038222">
    <property type="entry name" value="DHHA2_dom_sf"/>
</dbReference>
<dbReference type="RefSeq" id="XP_003064358.1">
    <property type="nucleotide sequence ID" value="XM_003064312.1"/>
</dbReference>
<dbReference type="Gene3D" id="3.10.310.20">
    <property type="entry name" value="DHHA2 domain"/>
    <property type="match status" value="1"/>
</dbReference>
<dbReference type="GO" id="GO:0005737">
    <property type="term" value="C:cytoplasm"/>
    <property type="evidence" value="ECO:0007669"/>
    <property type="project" value="InterPro"/>
</dbReference>
<dbReference type="GeneID" id="9689799"/>
<dbReference type="KEGG" id="mpp:MICPUCDRAFT_54281"/>
<dbReference type="Pfam" id="PF02833">
    <property type="entry name" value="DHHA2"/>
    <property type="match status" value="1"/>
</dbReference>
<dbReference type="InterPro" id="IPR004097">
    <property type="entry name" value="DHHA2"/>
</dbReference>
<name>C1N8Y0_MICPC</name>
<feature type="compositionally biased region" description="Basic and acidic residues" evidence="1">
    <location>
        <begin position="131"/>
        <end position="142"/>
    </location>
</feature>
<reference evidence="3 4" key="1">
    <citation type="journal article" date="2009" name="Science">
        <title>Green evolution and dynamic adaptations revealed by genomes of the marine picoeukaryotes Micromonas.</title>
        <authorList>
            <person name="Worden A.Z."/>
            <person name="Lee J.H."/>
            <person name="Mock T."/>
            <person name="Rouze P."/>
            <person name="Simmons M.P."/>
            <person name="Aerts A.L."/>
            <person name="Allen A.E."/>
            <person name="Cuvelier M.L."/>
            <person name="Derelle E."/>
            <person name="Everett M.V."/>
            <person name="Foulon E."/>
            <person name="Grimwood J."/>
            <person name="Gundlach H."/>
            <person name="Henrissat B."/>
            <person name="Napoli C."/>
            <person name="McDonald S.M."/>
            <person name="Parker M.S."/>
            <person name="Rombauts S."/>
            <person name="Salamov A."/>
            <person name="Von Dassow P."/>
            <person name="Badger J.H."/>
            <person name="Coutinho P.M."/>
            <person name="Demir E."/>
            <person name="Dubchak I."/>
            <person name="Gentemann C."/>
            <person name="Eikrem W."/>
            <person name="Gready J.E."/>
            <person name="John U."/>
            <person name="Lanier W."/>
            <person name="Lindquist E.A."/>
            <person name="Lucas S."/>
            <person name="Mayer K.F."/>
            <person name="Moreau H."/>
            <person name="Not F."/>
            <person name="Otillar R."/>
            <person name="Panaud O."/>
            <person name="Pangilinan J."/>
            <person name="Paulsen I."/>
            <person name="Piegu B."/>
            <person name="Poliakov A."/>
            <person name="Robbens S."/>
            <person name="Schmutz J."/>
            <person name="Toulza E."/>
            <person name="Wyss T."/>
            <person name="Zelensky A."/>
            <person name="Zhou K."/>
            <person name="Armbrust E.V."/>
            <person name="Bhattacharya D."/>
            <person name="Goodenough U.W."/>
            <person name="Van de Peer Y."/>
            <person name="Grigoriev I.V."/>
        </authorList>
    </citation>
    <scope>NUCLEOTIDE SEQUENCE [LARGE SCALE GENOMIC DNA]</scope>
    <source>
        <strain evidence="3 4">CCMP1545</strain>
    </source>
</reference>
<gene>
    <name evidence="3" type="ORF">MICPUCDRAFT_54281</name>
</gene>
<proteinExistence type="predicted"/>
<feature type="region of interest" description="Disordered" evidence="1">
    <location>
        <begin position="125"/>
        <end position="210"/>
    </location>
</feature>
<accession>C1N8Y0</accession>
<evidence type="ECO:0000259" key="2">
    <source>
        <dbReference type="SMART" id="SM01131"/>
    </source>
</evidence>
<feature type="domain" description="DHHA2" evidence="2">
    <location>
        <begin position="11"/>
        <end position="121"/>
    </location>
</feature>
<dbReference type="SMART" id="SM01131">
    <property type="entry name" value="DHHA2"/>
    <property type="match status" value="1"/>
</dbReference>
<keyword evidence="4" id="KW-1185">Reference proteome</keyword>
<organism evidence="4">
    <name type="scientific">Micromonas pusilla (strain CCMP1545)</name>
    <name type="common">Picoplanktonic green alga</name>
    <dbReference type="NCBI Taxonomy" id="564608"/>
    <lineage>
        <taxon>Eukaryota</taxon>
        <taxon>Viridiplantae</taxon>
        <taxon>Chlorophyta</taxon>
        <taxon>Mamiellophyceae</taxon>
        <taxon>Mamiellales</taxon>
        <taxon>Mamiellaceae</taxon>
        <taxon>Micromonas</taxon>
    </lineage>
</organism>
<evidence type="ECO:0000256" key="1">
    <source>
        <dbReference type="SAM" id="MobiDB-lite"/>
    </source>
</evidence>
<dbReference type="GO" id="GO:0016462">
    <property type="term" value="F:pyrophosphatase activity"/>
    <property type="evidence" value="ECO:0007669"/>
    <property type="project" value="InterPro"/>
</dbReference>
<evidence type="ECO:0000313" key="3">
    <source>
        <dbReference type="EMBL" id="EEH51263.1"/>
    </source>
</evidence>